<evidence type="ECO:0000256" key="2">
    <source>
        <dbReference type="ARBA" id="ARBA00004167"/>
    </source>
</evidence>
<evidence type="ECO:0000313" key="18">
    <source>
        <dbReference type="Proteomes" id="UP001218218"/>
    </source>
</evidence>
<feature type="chain" id="PRO_5041939494" evidence="16">
    <location>
        <begin position="16"/>
        <end position="553"/>
    </location>
</feature>
<evidence type="ECO:0000256" key="8">
    <source>
        <dbReference type="ARBA" id="ARBA00022989"/>
    </source>
</evidence>
<dbReference type="AlphaFoldDB" id="A0AAD7F0K8"/>
<dbReference type="InterPro" id="IPR002401">
    <property type="entry name" value="Cyt_P450_E_grp-I"/>
</dbReference>
<evidence type="ECO:0000256" key="6">
    <source>
        <dbReference type="ARBA" id="ARBA00022692"/>
    </source>
</evidence>
<keyword evidence="18" id="KW-1185">Reference proteome</keyword>
<keyword evidence="9 15" id="KW-0560">Oxidoreductase</keyword>
<dbReference type="GO" id="GO:0016705">
    <property type="term" value="F:oxidoreductase activity, acting on paired donors, with incorporation or reduction of molecular oxygen"/>
    <property type="evidence" value="ECO:0007669"/>
    <property type="project" value="InterPro"/>
</dbReference>
<evidence type="ECO:0000256" key="5">
    <source>
        <dbReference type="ARBA" id="ARBA00022617"/>
    </source>
</evidence>
<feature type="binding site" description="axial binding residue" evidence="14">
    <location>
        <position position="452"/>
    </location>
    <ligand>
        <name>heme</name>
        <dbReference type="ChEBI" id="CHEBI:30413"/>
    </ligand>
    <ligandPart>
        <name>Fe</name>
        <dbReference type="ChEBI" id="CHEBI:18248"/>
    </ligandPart>
</feature>
<feature type="signal peptide" evidence="16">
    <location>
        <begin position="1"/>
        <end position="15"/>
    </location>
</feature>
<evidence type="ECO:0000256" key="9">
    <source>
        <dbReference type="ARBA" id="ARBA00023002"/>
    </source>
</evidence>
<evidence type="ECO:0000256" key="15">
    <source>
        <dbReference type="RuleBase" id="RU000461"/>
    </source>
</evidence>
<evidence type="ECO:0000256" key="1">
    <source>
        <dbReference type="ARBA" id="ARBA00001971"/>
    </source>
</evidence>
<accession>A0AAD7F0K8</accession>
<organism evidence="17 18">
    <name type="scientific">Mycena albidolilacea</name>
    <dbReference type="NCBI Taxonomy" id="1033008"/>
    <lineage>
        <taxon>Eukaryota</taxon>
        <taxon>Fungi</taxon>
        <taxon>Dikarya</taxon>
        <taxon>Basidiomycota</taxon>
        <taxon>Agaricomycotina</taxon>
        <taxon>Agaricomycetes</taxon>
        <taxon>Agaricomycetidae</taxon>
        <taxon>Agaricales</taxon>
        <taxon>Marasmiineae</taxon>
        <taxon>Mycenaceae</taxon>
        <taxon>Mycena</taxon>
    </lineage>
</organism>
<keyword evidence="8" id="KW-1133">Transmembrane helix</keyword>
<dbReference type="InterPro" id="IPR050364">
    <property type="entry name" value="Cytochrome_P450_fung"/>
</dbReference>
<comment type="subcellular location">
    <subcellularLocation>
        <location evidence="2">Membrane</location>
        <topology evidence="2">Single-pass membrane protein</topology>
    </subcellularLocation>
</comment>
<evidence type="ECO:0000256" key="7">
    <source>
        <dbReference type="ARBA" id="ARBA00022723"/>
    </source>
</evidence>
<dbReference type="GO" id="GO:0016020">
    <property type="term" value="C:membrane"/>
    <property type="evidence" value="ECO:0007669"/>
    <property type="project" value="UniProtKB-SubCell"/>
</dbReference>
<evidence type="ECO:0000256" key="11">
    <source>
        <dbReference type="ARBA" id="ARBA00023033"/>
    </source>
</evidence>
<evidence type="ECO:0000256" key="4">
    <source>
        <dbReference type="ARBA" id="ARBA00010617"/>
    </source>
</evidence>
<keyword evidence="5 14" id="KW-0349">Heme</keyword>
<dbReference type="Pfam" id="PF00067">
    <property type="entry name" value="p450"/>
    <property type="match status" value="2"/>
</dbReference>
<comment type="cofactor">
    <cofactor evidence="1 14">
        <name>heme</name>
        <dbReference type="ChEBI" id="CHEBI:30413"/>
    </cofactor>
</comment>
<gene>
    <name evidence="17" type="ORF">DFH08DRAFT_1039214</name>
</gene>
<sequence>MAFVLLFALVALCVAIVLKVGSRGKALPPGPPTVPILGNAHIFPTEFPHYKFTEWARKYGGLFSLKIGNDTVVVLTDAAAVKELLDKRSSTTANRPPSYVGELVTDGLHMVLASFTPAWKTQRRTAAAILTPQATSKHLPIQRAEATQLLHNILHSPQSFFTDIQRYSISVIYSVLHGRRVPRYETEEVNAFITTTHDWSALLEPGAVPPIDAIPILKLIPERWAKWKRECKRVSTLQRARYFGLVEETRERMRRNQHNGSFMEEVLERQVELGMDDEMTGWFGGTLLEGGTDTTSSYIQSLVLALVAYPEAQKKAHEEIDRVVGEHRMPTLEDLEQMPYIRAIISEAHRFRPVAPLAVPHATSATEEYHGYIIPKGTTIFVNMWGILHDPGKFTTRSHGCVQLILCPLALFDNPEDFMPERYLLSENGTKPGVDGSDLKPTFFFGFGRRVCPGMYLAQNSINLNTMNLLWAFDFKPDMDTNGNPIPVDIFAYRKGIATAPLPFKCRITPRTVAKAGIIENEFLETADTFSKFEVGLSPEDKEFVARSREHGR</sequence>
<evidence type="ECO:0000256" key="14">
    <source>
        <dbReference type="PIRSR" id="PIRSR602401-1"/>
    </source>
</evidence>
<dbReference type="GO" id="GO:0020037">
    <property type="term" value="F:heme binding"/>
    <property type="evidence" value="ECO:0007669"/>
    <property type="project" value="InterPro"/>
</dbReference>
<keyword evidence="7 14" id="KW-0479">Metal-binding</keyword>
<evidence type="ECO:0000313" key="17">
    <source>
        <dbReference type="EMBL" id="KAJ7359893.1"/>
    </source>
</evidence>
<evidence type="ECO:0000256" key="12">
    <source>
        <dbReference type="ARBA" id="ARBA00023136"/>
    </source>
</evidence>
<dbReference type="GO" id="GO:0004497">
    <property type="term" value="F:monooxygenase activity"/>
    <property type="evidence" value="ECO:0007669"/>
    <property type="project" value="UniProtKB-KW"/>
</dbReference>
<protein>
    <submittedName>
        <fullName evidence="17">Cytochrome P450</fullName>
    </submittedName>
</protein>
<dbReference type="InterPro" id="IPR036396">
    <property type="entry name" value="Cyt_P450_sf"/>
</dbReference>
<dbReference type="PANTHER" id="PTHR46300:SF2">
    <property type="entry name" value="CYTOCHROME P450 MONOOXYGENASE ALNH-RELATED"/>
    <property type="match status" value="1"/>
</dbReference>
<dbReference type="PRINTS" id="PR00463">
    <property type="entry name" value="EP450I"/>
</dbReference>
<proteinExistence type="inferred from homology"/>
<comment type="caution">
    <text evidence="17">The sequence shown here is derived from an EMBL/GenBank/DDBJ whole genome shotgun (WGS) entry which is preliminary data.</text>
</comment>
<dbReference type="GO" id="GO:0005506">
    <property type="term" value="F:iron ion binding"/>
    <property type="evidence" value="ECO:0007669"/>
    <property type="project" value="InterPro"/>
</dbReference>
<name>A0AAD7F0K8_9AGAR</name>
<evidence type="ECO:0000256" key="3">
    <source>
        <dbReference type="ARBA" id="ARBA00005179"/>
    </source>
</evidence>
<keyword evidence="16" id="KW-0732">Signal</keyword>
<comment type="similarity">
    <text evidence="4 15">Belongs to the cytochrome P450 family.</text>
</comment>
<keyword evidence="11 15" id="KW-0503">Monooxygenase</keyword>
<dbReference type="SUPFAM" id="SSF48264">
    <property type="entry name" value="Cytochrome P450"/>
    <property type="match status" value="1"/>
</dbReference>
<dbReference type="Proteomes" id="UP001218218">
    <property type="component" value="Unassembled WGS sequence"/>
</dbReference>
<keyword evidence="13" id="KW-0325">Glycoprotein</keyword>
<reference evidence="17" key="1">
    <citation type="submission" date="2023-03" db="EMBL/GenBank/DDBJ databases">
        <title>Massive genome expansion in bonnet fungi (Mycena s.s.) driven by repeated elements and novel gene families across ecological guilds.</title>
        <authorList>
            <consortium name="Lawrence Berkeley National Laboratory"/>
            <person name="Harder C.B."/>
            <person name="Miyauchi S."/>
            <person name="Viragh M."/>
            <person name="Kuo A."/>
            <person name="Thoen E."/>
            <person name="Andreopoulos B."/>
            <person name="Lu D."/>
            <person name="Skrede I."/>
            <person name="Drula E."/>
            <person name="Henrissat B."/>
            <person name="Morin E."/>
            <person name="Kohler A."/>
            <person name="Barry K."/>
            <person name="LaButti K."/>
            <person name="Morin E."/>
            <person name="Salamov A."/>
            <person name="Lipzen A."/>
            <person name="Mereny Z."/>
            <person name="Hegedus B."/>
            <person name="Baldrian P."/>
            <person name="Stursova M."/>
            <person name="Weitz H."/>
            <person name="Taylor A."/>
            <person name="Grigoriev I.V."/>
            <person name="Nagy L.G."/>
            <person name="Martin F."/>
            <person name="Kauserud H."/>
        </authorList>
    </citation>
    <scope>NUCLEOTIDE SEQUENCE</scope>
    <source>
        <strain evidence="17">CBHHK002</strain>
    </source>
</reference>
<dbReference type="CDD" id="cd11065">
    <property type="entry name" value="CYP64-like"/>
    <property type="match status" value="1"/>
</dbReference>
<comment type="pathway">
    <text evidence="3">Secondary metabolite biosynthesis.</text>
</comment>
<evidence type="ECO:0000256" key="10">
    <source>
        <dbReference type="ARBA" id="ARBA00023004"/>
    </source>
</evidence>
<evidence type="ECO:0000256" key="16">
    <source>
        <dbReference type="SAM" id="SignalP"/>
    </source>
</evidence>
<keyword evidence="12" id="KW-0472">Membrane</keyword>
<dbReference type="InterPro" id="IPR001128">
    <property type="entry name" value="Cyt_P450"/>
</dbReference>
<dbReference type="EMBL" id="JARIHO010000006">
    <property type="protein sequence ID" value="KAJ7359893.1"/>
    <property type="molecule type" value="Genomic_DNA"/>
</dbReference>
<keyword evidence="10 14" id="KW-0408">Iron</keyword>
<dbReference type="Gene3D" id="1.10.630.10">
    <property type="entry name" value="Cytochrome P450"/>
    <property type="match status" value="1"/>
</dbReference>
<dbReference type="PROSITE" id="PS00086">
    <property type="entry name" value="CYTOCHROME_P450"/>
    <property type="match status" value="1"/>
</dbReference>
<keyword evidence="6" id="KW-0812">Transmembrane</keyword>
<dbReference type="PRINTS" id="PR00385">
    <property type="entry name" value="P450"/>
</dbReference>
<dbReference type="PANTHER" id="PTHR46300">
    <property type="entry name" value="P450, PUTATIVE (EUROFUNG)-RELATED-RELATED"/>
    <property type="match status" value="1"/>
</dbReference>
<evidence type="ECO:0000256" key="13">
    <source>
        <dbReference type="ARBA" id="ARBA00023180"/>
    </source>
</evidence>
<dbReference type="InterPro" id="IPR017972">
    <property type="entry name" value="Cyt_P450_CS"/>
</dbReference>